<keyword evidence="2" id="KW-0489">Methyltransferase</keyword>
<dbReference type="AlphaFoldDB" id="A0A4U8Q1Y1"/>
<evidence type="ECO:0000259" key="1">
    <source>
        <dbReference type="Pfam" id="PF01208"/>
    </source>
</evidence>
<dbReference type="PANTHER" id="PTHR47099:SF1">
    <property type="entry name" value="METHYLCOBAMIDE:COM METHYLTRANSFERASE MTBA"/>
    <property type="match status" value="1"/>
</dbReference>
<dbReference type="GO" id="GO:0032259">
    <property type="term" value="P:methylation"/>
    <property type="evidence" value="ECO:0007669"/>
    <property type="project" value="UniProtKB-KW"/>
</dbReference>
<dbReference type="GO" id="GO:0008168">
    <property type="term" value="F:methyltransferase activity"/>
    <property type="evidence" value="ECO:0007669"/>
    <property type="project" value="UniProtKB-KW"/>
</dbReference>
<dbReference type="InterPro" id="IPR052024">
    <property type="entry name" value="Methanogen_methyltrans"/>
</dbReference>
<evidence type="ECO:0000313" key="2">
    <source>
        <dbReference type="EMBL" id="TLC97882.1"/>
    </source>
</evidence>
<name>A0A4U8Q1Y1_9FIRM</name>
<feature type="domain" description="Uroporphyrinogen decarboxylase (URO-D)" evidence="1">
    <location>
        <begin position="108"/>
        <end position="351"/>
    </location>
</feature>
<dbReference type="OrthoDB" id="9815759at2"/>
<organism evidence="2 3">
    <name type="scientific">Robinsoniella peoriensis</name>
    <dbReference type="NCBI Taxonomy" id="180332"/>
    <lineage>
        <taxon>Bacteria</taxon>
        <taxon>Bacillati</taxon>
        <taxon>Bacillota</taxon>
        <taxon>Clostridia</taxon>
        <taxon>Lachnospirales</taxon>
        <taxon>Lachnospiraceae</taxon>
        <taxon>Robinsoniella</taxon>
    </lineage>
</organism>
<protein>
    <submittedName>
        <fullName evidence="2">Methylcobalamin:coenzyme M methyltransferase</fullName>
    </submittedName>
</protein>
<dbReference type="SUPFAM" id="SSF51726">
    <property type="entry name" value="UROD/MetE-like"/>
    <property type="match status" value="1"/>
</dbReference>
<dbReference type="RefSeq" id="WP_027295569.1">
    <property type="nucleotide sequence ID" value="NZ_CABMJZ010000132.1"/>
</dbReference>
<comment type="caution">
    <text evidence="2">The sequence shown here is derived from an EMBL/GenBank/DDBJ whole genome shotgun (WGS) entry which is preliminary data.</text>
</comment>
<reference evidence="2 3" key="1">
    <citation type="journal article" date="2019" name="Anaerobe">
        <title>Detection of Robinsoniella peoriensis in multiple bone samples of a trauma patient.</title>
        <authorList>
            <person name="Schrottner P."/>
            <person name="Hartwich K."/>
            <person name="Bunk B."/>
            <person name="Schober I."/>
            <person name="Helbig S."/>
            <person name="Rudolph W.W."/>
            <person name="Gunzer F."/>
        </authorList>
    </citation>
    <scope>NUCLEOTIDE SEQUENCE [LARGE SCALE GENOMIC DNA]</scope>
    <source>
        <strain evidence="2 3">DSM 106044</strain>
    </source>
</reference>
<dbReference type="Proteomes" id="UP000306509">
    <property type="component" value="Unassembled WGS sequence"/>
</dbReference>
<dbReference type="PANTHER" id="PTHR47099">
    <property type="entry name" value="METHYLCOBAMIDE:COM METHYLTRANSFERASE MTBA"/>
    <property type="match status" value="1"/>
</dbReference>
<keyword evidence="3" id="KW-1185">Reference proteome</keyword>
<dbReference type="Gene3D" id="3.20.20.210">
    <property type="match status" value="1"/>
</dbReference>
<gene>
    <name evidence="2" type="ORF">DSM106044_05245</name>
</gene>
<dbReference type="InterPro" id="IPR038071">
    <property type="entry name" value="UROD/MetE-like_sf"/>
</dbReference>
<accession>A0A4U8Q1Y1</accession>
<dbReference type="EMBL" id="QGQD01000107">
    <property type="protein sequence ID" value="TLC97882.1"/>
    <property type="molecule type" value="Genomic_DNA"/>
</dbReference>
<keyword evidence="2" id="KW-0808">Transferase</keyword>
<proteinExistence type="predicted"/>
<dbReference type="GO" id="GO:0006779">
    <property type="term" value="P:porphyrin-containing compound biosynthetic process"/>
    <property type="evidence" value="ECO:0007669"/>
    <property type="project" value="InterPro"/>
</dbReference>
<dbReference type="STRING" id="180332.GCA_000797495_02347"/>
<dbReference type="GO" id="GO:0004853">
    <property type="term" value="F:uroporphyrinogen decarboxylase activity"/>
    <property type="evidence" value="ECO:0007669"/>
    <property type="project" value="InterPro"/>
</dbReference>
<evidence type="ECO:0000313" key="3">
    <source>
        <dbReference type="Proteomes" id="UP000306509"/>
    </source>
</evidence>
<dbReference type="InterPro" id="IPR000257">
    <property type="entry name" value="Uroporphyrinogen_deCOase"/>
</dbReference>
<sequence length="357" mass="41421">MTNRENFLSLIRRQGYEWIPVEFVLSPHQQQVCKEQLGADDYEEYFKFPWRRVEDLRLRNHDTEKYRVYYQTPLAEGADIDIWGVGHEKSPNSMHMTYMRNPLENMETLEEIENYPYPDFAKADGSHQAEQVEKIKARDLIAIGDMQMTIWECAWYMRSMEELFCDMMEENEIAEFLFDKAAEQSTIRAAAYAKAGVDVLFIGDDIGMQYTLMMSEELYCRWIKPRLAALIRTVKEINPEIVIFYHSCGFIEPLIPHLIEAGVEVLNPIQSECMDFEEIHKKYGQQISFHGTIGTQTVMPSGTPREVKEAVWNNLDIAGEKGGLFVAPTHMLEPEVPLENILAYVEACRTYRKKGGN</sequence>
<dbReference type="Pfam" id="PF01208">
    <property type="entry name" value="URO-D"/>
    <property type="match status" value="1"/>
</dbReference>